<evidence type="ECO:0000313" key="2">
    <source>
        <dbReference type="Proteomes" id="UP000030671"/>
    </source>
</evidence>
<dbReference type="KEGG" id="hir:HETIRDRAFT_324460"/>
<dbReference type="OrthoDB" id="10033309at2759"/>
<dbReference type="GeneID" id="20671056"/>
<dbReference type="HOGENOM" id="CLU_2979361_0_0_1"/>
<organism evidence="1 2">
    <name type="scientific">Heterobasidion irregulare (strain TC 32-1)</name>
    <dbReference type="NCBI Taxonomy" id="747525"/>
    <lineage>
        <taxon>Eukaryota</taxon>
        <taxon>Fungi</taxon>
        <taxon>Dikarya</taxon>
        <taxon>Basidiomycota</taxon>
        <taxon>Agaricomycotina</taxon>
        <taxon>Agaricomycetes</taxon>
        <taxon>Russulales</taxon>
        <taxon>Bondarzewiaceae</taxon>
        <taxon>Heterobasidion</taxon>
        <taxon>Heterobasidion annosum species complex</taxon>
    </lineage>
</organism>
<keyword evidence="2" id="KW-1185">Reference proteome</keyword>
<protein>
    <submittedName>
        <fullName evidence="1">Uncharacterized protein</fullName>
    </submittedName>
</protein>
<dbReference type="EMBL" id="KI925461">
    <property type="protein sequence ID" value="ETW79358.1"/>
    <property type="molecule type" value="Genomic_DNA"/>
</dbReference>
<evidence type="ECO:0000313" key="1">
    <source>
        <dbReference type="EMBL" id="ETW79358.1"/>
    </source>
</evidence>
<dbReference type="AlphaFoldDB" id="W4K0L3"/>
<name>W4K0L3_HETIT</name>
<dbReference type="RefSeq" id="XP_009549593.1">
    <property type="nucleotide sequence ID" value="XM_009551298.1"/>
</dbReference>
<accession>W4K0L3</accession>
<dbReference type="InParanoid" id="W4K0L3"/>
<proteinExistence type="predicted"/>
<gene>
    <name evidence="1" type="ORF">HETIRDRAFT_324460</name>
</gene>
<sequence length="58" mass="7334">MDTRCCSFKRERKMSCRRFRYMLWRDDWYGMPDRVLLQFSVWVSTALCPIRYIYARRL</sequence>
<dbReference type="Proteomes" id="UP000030671">
    <property type="component" value="Unassembled WGS sequence"/>
</dbReference>
<reference evidence="1 2" key="1">
    <citation type="journal article" date="2012" name="New Phytol.">
        <title>Insight into trade-off between wood decay and parasitism from the genome of a fungal forest pathogen.</title>
        <authorList>
            <person name="Olson A."/>
            <person name="Aerts A."/>
            <person name="Asiegbu F."/>
            <person name="Belbahri L."/>
            <person name="Bouzid O."/>
            <person name="Broberg A."/>
            <person name="Canback B."/>
            <person name="Coutinho P.M."/>
            <person name="Cullen D."/>
            <person name="Dalman K."/>
            <person name="Deflorio G."/>
            <person name="van Diepen L.T."/>
            <person name="Dunand C."/>
            <person name="Duplessis S."/>
            <person name="Durling M."/>
            <person name="Gonthier P."/>
            <person name="Grimwood J."/>
            <person name="Fossdal C.G."/>
            <person name="Hansson D."/>
            <person name="Henrissat B."/>
            <person name="Hietala A."/>
            <person name="Himmelstrand K."/>
            <person name="Hoffmeister D."/>
            <person name="Hogberg N."/>
            <person name="James T.Y."/>
            <person name="Karlsson M."/>
            <person name="Kohler A."/>
            <person name="Kues U."/>
            <person name="Lee Y.H."/>
            <person name="Lin Y.C."/>
            <person name="Lind M."/>
            <person name="Lindquist E."/>
            <person name="Lombard V."/>
            <person name="Lucas S."/>
            <person name="Lunden K."/>
            <person name="Morin E."/>
            <person name="Murat C."/>
            <person name="Park J."/>
            <person name="Raffaello T."/>
            <person name="Rouze P."/>
            <person name="Salamov A."/>
            <person name="Schmutz J."/>
            <person name="Solheim H."/>
            <person name="Stahlberg J."/>
            <person name="Velez H."/>
            <person name="de Vries R.P."/>
            <person name="Wiebenga A."/>
            <person name="Woodward S."/>
            <person name="Yakovlev I."/>
            <person name="Garbelotto M."/>
            <person name="Martin F."/>
            <person name="Grigoriev I.V."/>
            <person name="Stenlid J."/>
        </authorList>
    </citation>
    <scope>NUCLEOTIDE SEQUENCE [LARGE SCALE GENOMIC DNA]</scope>
    <source>
        <strain evidence="1 2">TC 32-1</strain>
    </source>
</reference>